<proteinExistence type="predicted"/>
<gene>
    <name evidence="2" type="ORF">HERI1096_LOCUS9720</name>
</gene>
<dbReference type="EMBL" id="HBHX01017402">
    <property type="protein sequence ID" value="CAE0109060.1"/>
    <property type="molecule type" value="Transcribed_RNA"/>
</dbReference>
<accession>A0A7S3AM85</accession>
<reference evidence="2" key="1">
    <citation type="submission" date="2021-01" db="EMBL/GenBank/DDBJ databases">
        <authorList>
            <person name="Corre E."/>
            <person name="Pelletier E."/>
            <person name="Niang G."/>
            <person name="Scheremetjew M."/>
            <person name="Finn R."/>
            <person name="Kale V."/>
            <person name="Holt S."/>
            <person name="Cochrane G."/>
            <person name="Meng A."/>
            <person name="Brown T."/>
            <person name="Cohen L."/>
        </authorList>
    </citation>
    <scope>NUCLEOTIDE SEQUENCE</scope>
    <source>
        <strain evidence="2">CCMP281</strain>
    </source>
</reference>
<evidence type="ECO:0000313" key="2">
    <source>
        <dbReference type="EMBL" id="CAE0109060.1"/>
    </source>
</evidence>
<dbReference type="AlphaFoldDB" id="A0A7S3AM85"/>
<protein>
    <submittedName>
        <fullName evidence="2">Uncharacterized protein</fullName>
    </submittedName>
</protein>
<evidence type="ECO:0000256" key="1">
    <source>
        <dbReference type="SAM" id="MobiDB-lite"/>
    </source>
</evidence>
<sequence length="87" mass="9130">MAAIEQSLVDVAHQIRSQLAPPRALAMAEDARRERGLATLLAEAREELSRLKATNRSLVAELAGNPLSSSRKSGGGGGGLSFSMQSL</sequence>
<name>A0A7S3AM85_9EUKA</name>
<feature type="region of interest" description="Disordered" evidence="1">
    <location>
        <begin position="63"/>
        <end position="87"/>
    </location>
</feature>
<organism evidence="2">
    <name type="scientific">Haptolina ericina</name>
    <dbReference type="NCBI Taxonomy" id="156174"/>
    <lineage>
        <taxon>Eukaryota</taxon>
        <taxon>Haptista</taxon>
        <taxon>Haptophyta</taxon>
        <taxon>Prymnesiophyceae</taxon>
        <taxon>Prymnesiales</taxon>
        <taxon>Prymnesiaceae</taxon>
        <taxon>Haptolina</taxon>
    </lineage>
</organism>